<dbReference type="Proteomes" id="UP001151760">
    <property type="component" value="Unassembled WGS sequence"/>
</dbReference>
<comment type="caution">
    <text evidence="2">The sequence shown here is derived from an EMBL/GenBank/DDBJ whole genome shotgun (WGS) entry which is preliminary data.</text>
</comment>
<feature type="compositionally biased region" description="Basic and acidic residues" evidence="1">
    <location>
        <begin position="176"/>
        <end position="198"/>
    </location>
</feature>
<sequence>MENVHDADMFRVHDLDGDEVFVETERHVVNAATTANTIPVSVAKDLSNIVMTLDQALAELKNAKPKTVTTAATTTTTTVTRPKAKGLAIQEQEQASTPITSSKDKGKAKRAEEKRNKPPTKAQQRSIMTTYLKNMAGWKPKDLKNKSFANVQELFEKAMKRVNTFVDMDTELVEGSEIREEESSKRAGDELEQENAKK</sequence>
<feature type="compositionally biased region" description="Basic and acidic residues" evidence="1">
    <location>
        <begin position="102"/>
        <end position="116"/>
    </location>
</feature>
<protein>
    <submittedName>
        <fullName evidence="2">Uncharacterized protein</fullName>
    </submittedName>
</protein>
<keyword evidence="3" id="KW-1185">Reference proteome</keyword>
<proteinExistence type="predicted"/>
<accession>A0ABQ5DCR7</accession>
<gene>
    <name evidence="2" type="ORF">Tco_0936876</name>
</gene>
<feature type="region of interest" description="Disordered" evidence="1">
    <location>
        <begin position="79"/>
        <end position="125"/>
    </location>
</feature>
<reference evidence="2" key="1">
    <citation type="journal article" date="2022" name="Int. J. Mol. Sci.">
        <title>Draft Genome of Tanacetum Coccineum: Genomic Comparison of Closely Related Tanacetum-Family Plants.</title>
        <authorList>
            <person name="Yamashiro T."/>
            <person name="Shiraishi A."/>
            <person name="Nakayama K."/>
            <person name="Satake H."/>
        </authorList>
    </citation>
    <scope>NUCLEOTIDE SEQUENCE</scope>
</reference>
<reference evidence="2" key="2">
    <citation type="submission" date="2022-01" db="EMBL/GenBank/DDBJ databases">
        <authorList>
            <person name="Yamashiro T."/>
            <person name="Shiraishi A."/>
            <person name="Satake H."/>
            <person name="Nakayama K."/>
        </authorList>
    </citation>
    <scope>NUCLEOTIDE SEQUENCE</scope>
</reference>
<feature type="region of interest" description="Disordered" evidence="1">
    <location>
        <begin position="175"/>
        <end position="198"/>
    </location>
</feature>
<organism evidence="2 3">
    <name type="scientific">Tanacetum coccineum</name>
    <dbReference type="NCBI Taxonomy" id="301880"/>
    <lineage>
        <taxon>Eukaryota</taxon>
        <taxon>Viridiplantae</taxon>
        <taxon>Streptophyta</taxon>
        <taxon>Embryophyta</taxon>
        <taxon>Tracheophyta</taxon>
        <taxon>Spermatophyta</taxon>
        <taxon>Magnoliopsida</taxon>
        <taxon>eudicotyledons</taxon>
        <taxon>Gunneridae</taxon>
        <taxon>Pentapetalae</taxon>
        <taxon>asterids</taxon>
        <taxon>campanulids</taxon>
        <taxon>Asterales</taxon>
        <taxon>Asteraceae</taxon>
        <taxon>Asteroideae</taxon>
        <taxon>Anthemideae</taxon>
        <taxon>Anthemidinae</taxon>
        <taxon>Tanacetum</taxon>
    </lineage>
</organism>
<dbReference type="EMBL" id="BQNB010015187">
    <property type="protein sequence ID" value="GJT37011.1"/>
    <property type="molecule type" value="Genomic_DNA"/>
</dbReference>
<evidence type="ECO:0000256" key="1">
    <source>
        <dbReference type="SAM" id="MobiDB-lite"/>
    </source>
</evidence>
<evidence type="ECO:0000313" key="2">
    <source>
        <dbReference type="EMBL" id="GJT37011.1"/>
    </source>
</evidence>
<evidence type="ECO:0000313" key="3">
    <source>
        <dbReference type="Proteomes" id="UP001151760"/>
    </source>
</evidence>
<feature type="compositionally biased region" description="Polar residues" evidence="1">
    <location>
        <begin position="91"/>
        <end position="101"/>
    </location>
</feature>
<name>A0ABQ5DCR7_9ASTR</name>